<reference evidence="1 2" key="1">
    <citation type="journal article" date="2007" name="Nature">
        <title>Evolution of genes and genomes on the Drosophila phylogeny.</title>
        <authorList>
            <consortium name="Drosophila 12 Genomes Consortium"/>
            <person name="Clark A.G."/>
            <person name="Eisen M.B."/>
            <person name="Smith D.R."/>
            <person name="Bergman C.M."/>
            <person name="Oliver B."/>
            <person name="Markow T.A."/>
            <person name="Kaufman T.C."/>
            <person name="Kellis M."/>
            <person name="Gelbart W."/>
            <person name="Iyer V.N."/>
            <person name="Pollard D.A."/>
            <person name="Sackton T.B."/>
            <person name="Larracuente A.M."/>
            <person name="Singh N.D."/>
            <person name="Abad J.P."/>
            <person name="Abt D.N."/>
            <person name="Adryan B."/>
            <person name="Aguade M."/>
            <person name="Akashi H."/>
            <person name="Anderson W.W."/>
            <person name="Aquadro C.F."/>
            <person name="Ardell D.H."/>
            <person name="Arguello R."/>
            <person name="Artieri C.G."/>
            <person name="Barbash D.A."/>
            <person name="Barker D."/>
            <person name="Barsanti P."/>
            <person name="Batterham P."/>
            <person name="Batzoglou S."/>
            <person name="Begun D."/>
            <person name="Bhutkar A."/>
            <person name="Blanco E."/>
            <person name="Bosak S.A."/>
            <person name="Bradley R.K."/>
            <person name="Brand A.D."/>
            <person name="Brent M.R."/>
            <person name="Brooks A.N."/>
            <person name="Brown R.H."/>
            <person name="Butlin R.K."/>
            <person name="Caggese C."/>
            <person name="Calvi B.R."/>
            <person name="Bernardo de Carvalho A."/>
            <person name="Caspi A."/>
            <person name="Castrezana S."/>
            <person name="Celniker S.E."/>
            <person name="Chang J.L."/>
            <person name="Chapple C."/>
            <person name="Chatterji S."/>
            <person name="Chinwalla A."/>
            <person name="Civetta A."/>
            <person name="Clifton S.W."/>
            <person name="Comeron J.M."/>
            <person name="Costello J.C."/>
            <person name="Coyne J.A."/>
            <person name="Daub J."/>
            <person name="David R.G."/>
            <person name="Delcher A.L."/>
            <person name="Delehaunty K."/>
            <person name="Do C.B."/>
            <person name="Ebling H."/>
            <person name="Edwards K."/>
            <person name="Eickbush T."/>
            <person name="Evans J.D."/>
            <person name="Filipski A."/>
            <person name="Findeiss S."/>
            <person name="Freyhult E."/>
            <person name="Fulton L."/>
            <person name="Fulton R."/>
            <person name="Garcia A.C."/>
            <person name="Gardiner A."/>
            <person name="Garfield D.A."/>
            <person name="Garvin B.E."/>
            <person name="Gibson G."/>
            <person name="Gilbert D."/>
            <person name="Gnerre S."/>
            <person name="Godfrey J."/>
            <person name="Good R."/>
            <person name="Gotea V."/>
            <person name="Gravely B."/>
            <person name="Greenberg A.J."/>
            <person name="Griffiths-Jones S."/>
            <person name="Gross S."/>
            <person name="Guigo R."/>
            <person name="Gustafson E.A."/>
            <person name="Haerty W."/>
            <person name="Hahn M.W."/>
            <person name="Halligan D.L."/>
            <person name="Halpern A.L."/>
            <person name="Halter G.M."/>
            <person name="Han M.V."/>
            <person name="Heger A."/>
            <person name="Hillier L."/>
            <person name="Hinrichs A.S."/>
            <person name="Holmes I."/>
            <person name="Hoskins R.A."/>
            <person name="Hubisz M.J."/>
            <person name="Hultmark D."/>
            <person name="Huntley M.A."/>
            <person name="Jaffe D.B."/>
            <person name="Jagadeeshan S."/>
            <person name="Jeck W.R."/>
            <person name="Johnson J."/>
            <person name="Jones C.D."/>
            <person name="Jordan W.C."/>
            <person name="Karpen G.H."/>
            <person name="Kataoka E."/>
            <person name="Keightley P.D."/>
            <person name="Kheradpour P."/>
            <person name="Kirkness E.F."/>
            <person name="Koerich L.B."/>
            <person name="Kristiansen K."/>
            <person name="Kudrna D."/>
            <person name="Kulathinal R.J."/>
            <person name="Kumar S."/>
            <person name="Kwok R."/>
            <person name="Lander E."/>
            <person name="Langley C.H."/>
            <person name="Lapoint R."/>
            <person name="Lazzaro B.P."/>
            <person name="Lee S.J."/>
            <person name="Levesque L."/>
            <person name="Li R."/>
            <person name="Lin C.F."/>
            <person name="Lin M.F."/>
            <person name="Lindblad-Toh K."/>
            <person name="Llopart A."/>
            <person name="Long M."/>
            <person name="Low L."/>
            <person name="Lozovsky E."/>
            <person name="Lu J."/>
            <person name="Luo M."/>
            <person name="Machado C.A."/>
            <person name="Makalowski W."/>
            <person name="Marzo M."/>
            <person name="Matsuda M."/>
            <person name="Matzkin L."/>
            <person name="McAllister B."/>
            <person name="McBride C.S."/>
            <person name="McKernan B."/>
            <person name="McKernan K."/>
            <person name="Mendez-Lago M."/>
            <person name="Minx P."/>
            <person name="Mollenhauer M.U."/>
            <person name="Montooth K."/>
            <person name="Mount S.M."/>
            <person name="Mu X."/>
            <person name="Myers E."/>
            <person name="Negre B."/>
            <person name="Newfeld S."/>
            <person name="Nielsen R."/>
            <person name="Noor M.A."/>
            <person name="O'Grady P."/>
            <person name="Pachter L."/>
            <person name="Papaceit M."/>
            <person name="Parisi M.J."/>
            <person name="Parisi M."/>
            <person name="Parts L."/>
            <person name="Pedersen J.S."/>
            <person name="Pesole G."/>
            <person name="Phillippy A.M."/>
            <person name="Ponting C.P."/>
            <person name="Pop M."/>
            <person name="Porcelli D."/>
            <person name="Powell J.R."/>
            <person name="Prohaska S."/>
            <person name="Pruitt K."/>
            <person name="Puig M."/>
            <person name="Quesneville H."/>
            <person name="Ram K.R."/>
            <person name="Rand D."/>
            <person name="Rasmussen M.D."/>
            <person name="Reed L.K."/>
            <person name="Reenan R."/>
            <person name="Reily A."/>
            <person name="Remington K.A."/>
            <person name="Rieger T.T."/>
            <person name="Ritchie M.G."/>
            <person name="Robin C."/>
            <person name="Rogers Y.H."/>
            <person name="Rohde C."/>
            <person name="Rozas J."/>
            <person name="Rubenfield M.J."/>
            <person name="Ruiz A."/>
            <person name="Russo S."/>
            <person name="Salzberg S.L."/>
            <person name="Sanchez-Gracia A."/>
            <person name="Saranga D.J."/>
            <person name="Sato H."/>
            <person name="Schaeffer S.W."/>
            <person name="Schatz M.C."/>
            <person name="Schlenke T."/>
            <person name="Schwartz R."/>
            <person name="Segarra C."/>
            <person name="Singh R.S."/>
            <person name="Sirot L."/>
            <person name="Sirota M."/>
            <person name="Sisneros N.B."/>
            <person name="Smith C.D."/>
            <person name="Smith T.F."/>
            <person name="Spieth J."/>
            <person name="Stage D.E."/>
            <person name="Stark A."/>
            <person name="Stephan W."/>
            <person name="Strausberg R.L."/>
            <person name="Strempel S."/>
            <person name="Sturgill D."/>
            <person name="Sutton G."/>
            <person name="Sutton G.G."/>
            <person name="Tao W."/>
            <person name="Teichmann S."/>
            <person name="Tobari Y.N."/>
            <person name="Tomimura Y."/>
            <person name="Tsolas J.M."/>
            <person name="Valente V.L."/>
            <person name="Venter E."/>
            <person name="Venter J.C."/>
            <person name="Vicario S."/>
            <person name="Vieira F.G."/>
            <person name="Vilella A.J."/>
            <person name="Villasante A."/>
            <person name="Walenz B."/>
            <person name="Wang J."/>
            <person name="Wasserman M."/>
            <person name="Watts T."/>
            <person name="Wilson D."/>
            <person name="Wilson R.K."/>
            <person name="Wing R.A."/>
            <person name="Wolfner M.F."/>
            <person name="Wong A."/>
            <person name="Wong G.K."/>
            <person name="Wu C.I."/>
            <person name="Wu G."/>
            <person name="Yamamoto D."/>
            <person name="Yang H.P."/>
            <person name="Yang S.P."/>
            <person name="Yorke J.A."/>
            <person name="Yoshida K."/>
            <person name="Zdobnov E."/>
            <person name="Zhang P."/>
            <person name="Zhang Y."/>
            <person name="Zimin A.V."/>
            <person name="Baldwin J."/>
            <person name="Abdouelleil A."/>
            <person name="Abdulkadir J."/>
            <person name="Abebe A."/>
            <person name="Abera B."/>
            <person name="Abreu J."/>
            <person name="Acer S.C."/>
            <person name="Aftuck L."/>
            <person name="Alexander A."/>
            <person name="An P."/>
            <person name="Anderson E."/>
            <person name="Anderson S."/>
            <person name="Arachi H."/>
            <person name="Azer M."/>
            <person name="Bachantsang P."/>
            <person name="Barry A."/>
            <person name="Bayul T."/>
            <person name="Berlin A."/>
            <person name="Bessette D."/>
            <person name="Bloom T."/>
            <person name="Blye J."/>
            <person name="Boguslavskiy L."/>
            <person name="Bonnet C."/>
            <person name="Boukhgalter B."/>
            <person name="Bourzgui I."/>
            <person name="Brown A."/>
            <person name="Cahill P."/>
            <person name="Channer S."/>
            <person name="Cheshatsang Y."/>
            <person name="Chuda L."/>
            <person name="Citroen M."/>
            <person name="Collymore A."/>
            <person name="Cooke P."/>
            <person name="Costello M."/>
            <person name="D'Aco K."/>
            <person name="Daza R."/>
            <person name="De Haan G."/>
            <person name="DeGray S."/>
            <person name="DeMaso C."/>
            <person name="Dhargay N."/>
            <person name="Dooley K."/>
            <person name="Dooley E."/>
            <person name="Doricent M."/>
            <person name="Dorje P."/>
            <person name="Dorjee K."/>
            <person name="Dupes A."/>
            <person name="Elong R."/>
            <person name="Falk J."/>
            <person name="Farina A."/>
            <person name="Faro S."/>
            <person name="Ferguson D."/>
            <person name="Fisher S."/>
            <person name="Foley C.D."/>
            <person name="Franke A."/>
            <person name="Friedrich D."/>
            <person name="Gadbois L."/>
            <person name="Gearin G."/>
            <person name="Gearin C.R."/>
            <person name="Giannoukos G."/>
            <person name="Goode T."/>
            <person name="Graham J."/>
            <person name="Grandbois E."/>
            <person name="Grewal S."/>
            <person name="Gyaltsen K."/>
            <person name="Hafez N."/>
            <person name="Hagos B."/>
            <person name="Hall J."/>
            <person name="Henson C."/>
            <person name="Hollinger A."/>
            <person name="Honan T."/>
            <person name="Huard M.D."/>
            <person name="Hughes L."/>
            <person name="Hurhula B."/>
            <person name="Husby M.E."/>
            <person name="Kamat A."/>
            <person name="Kanga B."/>
            <person name="Kashin S."/>
            <person name="Khazanovich D."/>
            <person name="Kisner P."/>
            <person name="Lance K."/>
            <person name="Lara M."/>
            <person name="Lee W."/>
            <person name="Lennon N."/>
            <person name="Letendre F."/>
            <person name="LeVine R."/>
            <person name="Lipovsky A."/>
            <person name="Liu X."/>
            <person name="Liu J."/>
            <person name="Liu S."/>
            <person name="Lokyitsang T."/>
            <person name="Lokyitsang Y."/>
            <person name="Lubonja R."/>
            <person name="Lui A."/>
            <person name="MacDonald P."/>
            <person name="Magnisalis V."/>
            <person name="Maru K."/>
            <person name="Matthews C."/>
            <person name="McCusker W."/>
            <person name="McDonough S."/>
            <person name="Mehta T."/>
            <person name="Meldrim J."/>
            <person name="Meneus L."/>
            <person name="Mihai O."/>
            <person name="Mihalev A."/>
            <person name="Mihova T."/>
            <person name="Mittelman R."/>
            <person name="Mlenga V."/>
            <person name="Montmayeur A."/>
            <person name="Mulrain L."/>
            <person name="Navidi A."/>
            <person name="Naylor J."/>
            <person name="Negash T."/>
            <person name="Nguyen T."/>
            <person name="Nguyen N."/>
            <person name="Nicol R."/>
            <person name="Norbu C."/>
            <person name="Norbu N."/>
            <person name="Novod N."/>
            <person name="O'Neill B."/>
            <person name="Osman S."/>
            <person name="Markiewicz E."/>
            <person name="Oyono O.L."/>
            <person name="Patti C."/>
            <person name="Phunkhang P."/>
            <person name="Pierre F."/>
            <person name="Priest M."/>
            <person name="Raghuraman S."/>
            <person name="Rege F."/>
            <person name="Reyes R."/>
            <person name="Rise C."/>
            <person name="Rogov P."/>
            <person name="Ross K."/>
            <person name="Ryan E."/>
            <person name="Settipalli S."/>
            <person name="Shea T."/>
            <person name="Sherpa N."/>
            <person name="Shi L."/>
            <person name="Shih D."/>
            <person name="Sparrow T."/>
            <person name="Spaulding J."/>
            <person name="Stalker J."/>
            <person name="Stange-Thomann N."/>
            <person name="Stavropoulos S."/>
            <person name="Stone C."/>
            <person name="Strader C."/>
            <person name="Tesfaye S."/>
            <person name="Thomson T."/>
            <person name="Thoulutsang Y."/>
            <person name="Thoulutsang D."/>
            <person name="Topham K."/>
            <person name="Topping I."/>
            <person name="Tsamla T."/>
            <person name="Vassiliev H."/>
            <person name="Vo A."/>
            <person name="Wangchuk T."/>
            <person name="Wangdi T."/>
            <person name="Weiand M."/>
            <person name="Wilkinson J."/>
            <person name="Wilson A."/>
            <person name="Yadav S."/>
            <person name="Young G."/>
            <person name="Yu Q."/>
            <person name="Zembek L."/>
            <person name="Zhong D."/>
            <person name="Zimmer A."/>
            <person name="Zwirko Z."/>
            <person name="Jaffe D.B."/>
            <person name="Alvarez P."/>
            <person name="Brockman W."/>
            <person name="Butler J."/>
            <person name="Chin C."/>
            <person name="Gnerre S."/>
            <person name="Grabherr M."/>
            <person name="Kleber M."/>
            <person name="Mauceli E."/>
            <person name="MacCallum I."/>
        </authorList>
    </citation>
    <scope>NUCLEOTIDE SEQUENCE [LARGE SCALE GENOMIC DNA]</scope>
    <source>
        <strain evidence="2">Tucson 14024-0371.13</strain>
    </source>
</reference>
<dbReference type="PANTHER" id="PTHR20898">
    <property type="entry name" value="DAEDALUS ON 3-RELATED-RELATED"/>
    <property type="match status" value="1"/>
</dbReference>
<dbReference type="KEGG" id="dan:6502792"/>
<sequence length="187" mass="21774">MKAAVVAEAEEKPAQTAIPIPINAPLAKDIFTHVSFTNLKCGSLDRRFTEFQRCYIKAFNRSHKYIDVHARLLQIPVKDVSINLKLMRYDHGYKPFFINVTFDACKFLKNQKHSIVKLFYNAFKDSSNLNHTCPYDHDLKLDHFWTGNIEADFTKYIPLINGDYSVDTLWYSNNIARSFVNIYLRLS</sequence>
<dbReference type="HOGENOM" id="CLU_1251804_0_0_1"/>
<dbReference type="Pfam" id="PF06477">
    <property type="entry name" value="DUF1091"/>
    <property type="match status" value="1"/>
</dbReference>
<dbReference type="Proteomes" id="UP000007801">
    <property type="component" value="Unassembled WGS sequence"/>
</dbReference>
<dbReference type="OrthoDB" id="7941213at2759"/>
<dbReference type="PANTHER" id="PTHR20898:SF0">
    <property type="entry name" value="DAEDALUS ON 3-RELATED"/>
    <property type="match status" value="1"/>
</dbReference>
<accession>B3M951</accession>
<gene>
    <name evidence="1" type="primary">Dana\GF20069</name>
    <name evidence="1" type="synonym">dana_GLEANR_22473</name>
    <name evidence="1" type="ORF">GF20069</name>
</gene>
<organism evidence="1 2">
    <name type="scientific">Drosophila ananassae</name>
    <name type="common">Fruit fly</name>
    <dbReference type="NCBI Taxonomy" id="7217"/>
    <lineage>
        <taxon>Eukaryota</taxon>
        <taxon>Metazoa</taxon>
        <taxon>Ecdysozoa</taxon>
        <taxon>Arthropoda</taxon>
        <taxon>Hexapoda</taxon>
        <taxon>Insecta</taxon>
        <taxon>Pterygota</taxon>
        <taxon>Neoptera</taxon>
        <taxon>Endopterygota</taxon>
        <taxon>Diptera</taxon>
        <taxon>Brachycera</taxon>
        <taxon>Muscomorpha</taxon>
        <taxon>Ephydroidea</taxon>
        <taxon>Drosophilidae</taxon>
        <taxon>Drosophila</taxon>
        <taxon>Sophophora</taxon>
    </lineage>
</organism>
<dbReference type="EMBL" id="CH902618">
    <property type="protein sequence ID" value="EDV40035.2"/>
    <property type="molecule type" value="Genomic_DNA"/>
</dbReference>
<evidence type="ECO:0000313" key="1">
    <source>
        <dbReference type="EMBL" id="EDV40035.2"/>
    </source>
</evidence>
<keyword evidence="2" id="KW-1185">Reference proteome</keyword>
<dbReference type="STRING" id="7217.B3M951"/>
<proteinExistence type="predicted"/>
<name>B3M951_DROAN</name>
<dbReference type="SMART" id="SM00697">
    <property type="entry name" value="DM8"/>
    <property type="match status" value="1"/>
</dbReference>
<evidence type="ECO:0000313" key="2">
    <source>
        <dbReference type="Proteomes" id="UP000007801"/>
    </source>
</evidence>
<dbReference type="InterPro" id="IPR010512">
    <property type="entry name" value="DUF1091"/>
</dbReference>
<dbReference type="InParanoid" id="B3M951"/>
<dbReference type="AlphaFoldDB" id="B3M951"/>
<protein>
    <submittedName>
        <fullName evidence="1">Uncharacterized protein</fullName>
    </submittedName>
</protein>